<dbReference type="Pfam" id="PF22643">
    <property type="entry name" value="NagA_N"/>
    <property type="match status" value="1"/>
</dbReference>
<feature type="domain" description="Amidohydrolase-related" evidence="4">
    <location>
        <begin position="847"/>
        <end position="930"/>
    </location>
</feature>
<dbReference type="InterPro" id="IPR032466">
    <property type="entry name" value="Metal_Hydrolase"/>
</dbReference>
<dbReference type="Pfam" id="PF01979">
    <property type="entry name" value="Amidohydro_1"/>
    <property type="match status" value="2"/>
</dbReference>
<proteinExistence type="inferred from homology"/>
<dbReference type="RefSeq" id="WP_094485149.1">
    <property type="nucleotide sequence ID" value="NZ_NOXX01000127.1"/>
</dbReference>
<dbReference type="Gene3D" id="3.20.20.140">
    <property type="entry name" value="Metal-dependent hydrolases"/>
    <property type="match status" value="2"/>
</dbReference>
<evidence type="ECO:0000256" key="1">
    <source>
        <dbReference type="ARBA" id="ARBA00010716"/>
    </source>
</evidence>
<dbReference type="InterPro" id="IPR006680">
    <property type="entry name" value="Amidohydro-rel"/>
</dbReference>
<dbReference type="CDD" id="cd01309">
    <property type="entry name" value="Met_dep_hydrolase_C"/>
    <property type="match status" value="1"/>
</dbReference>
<evidence type="ECO:0000256" key="2">
    <source>
        <dbReference type="ARBA" id="ARBA00022801"/>
    </source>
</evidence>
<accession>A0A256A445</accession>
<feature type="domain" description="Amidohydrolase-related" evidence="4">
    <location>
        <begin position="358"/>
        <end position="403"/>
    </location>
</feature>
<reference evidence="5 6" key="1">
    <citation type="submission" date="2017-07" db="EMBL/GenBank/DDBJ databases">
        <title>Flavobacterium cyanobacteriorum sp. nov., isolated from cyanobacterial aggregates in a eutrophic lake.</title>
        <authorList>
            <person name="Cai H."/>
        </authorList>
    </citation>
    <scope>NUCLEOTIDE SEQUENCE [LARGE SCALE GENOMIC DNA]</scope>
    <source>
        <strain evidence="5 6">TH167</strain>
    </source>
</reference>
<evidence type="ECO:0000313" key="5">
    <source>
        <dbReference type="EMBL" id="OYQ48442.1"/>
    </source>
</evidence>
<protein>
    <submittedName>
        <fullName evidence="5">Amidohydrolase</fullName>
    </submittedName>
</protein>
<comment type="similarity">
    <text evidence="1">Belongs to the metallo-dependent hydrolases superfamily. NagA family.</text>
</comment>
<dbReference type="SUPFAM" id="SSF51556">
    <property type="entry name" value="Metallo-dependent hydrolases"/>
    <property type="match status" value="2"/>
</dbReference>
<gene>
    <name evidence="5" type="ORF">CHX27_02290</name>
</gene>
<feature type="chain" id="PRO_5012807145" evidence="3">
    <location>
        <begin position="19"/>
        <end position="990"/>
    </location>
</feature>
<dbReference type="AlphaFoldDB" id="A0A256A445"/>
<dbReference type="EMBL" id="NOXX01000127">
    <property type="protein sequence ID" value="OYQ48442.1"/>
    <property type="molecule type" value="Genomic_DNA"/>
</dbReference>
<dbReference type="OrthoDB" id="9802793at2"/>
<dbReference type="InterPro" id="IPR011059">
    <property type="entry name" value="Metal-dep_hydrolase_composite"/>
</dbReference>
<evidence type="ECO:0000259" key="4">
    <source>
        <dbReference type="Pfam" id="PF01979"/>
    </source>
</evidence>
<dbReference type="PANTHER" id="PTHR11113:SF14">
    <property type="entry name" value="N-ACETYLGLUCOSAMINE-6-PHOSPHATE DEACETYLASE"/>
    <property type="match status" value="1"/>
</dbReference>
<sequence>MFKKLKVLLLFLPVALHGQIYFPNNESTQVQTTKNQAFTNCKVYTGNGQLLENATILVSDGIIKAVGQNLSVPKNYLVEDLQGLSVYPSFIDIYSNFGISKPNSNYRNSPVYDLPAKGFYWNDNIKAHQQAVSLFNFDSERAESFLKNGFSTVVTHQRDGIVRGTGAAISLLLENSAKRILNPKSATFYSFDRSVAAIQSYPSSLMGSIALLRQFYNDAIWAKNNGIQDADLQAFNEQLSLPKIFEVRDHQSALRALKLHQEFGFQTIVKTSGTDYLILDDLKKTQSAVITSLAFPEAYDVSDANLANQIDFSDLLYWNQAPANAASLAKNNIPFAFTLADLKKTDEFRANVQKAILYGLSPDKALEALTTTPAKLVGLDSKMGSIAVGKQANFIVANGPLFTPETVWYETYTQGVPYVLADRKQIDIRGTYKLSMNNQEFTVKITGTTAAAQSEVTDLAGVKYNSKLSYSRDRLQLLLKPADSLTTNFNRLSANVVNAENIAGTAVLLDNKTVPFTLQKTAAAEKATPEKAPKPYEVLPARFPNGAYGLANKATKEDLLFKNATVWTNEKEGILVQTDVLVSNGKIKAVGKNLAAGTAKVIDATGKHLTSGIIDEHSHIAISSGVNEAGHNSSAEVSIQDVVDATDLNIYLNLSGGVTTSQLLHGSANPIGGKSAIIKLKWGENAANLLFPNQPGFIKFALGENVKQSNWGIQNPSRYPQSRMGVEQTFAYYFDKAVAYKKEWADYRASKSKGLAPRKDAELETLVEILDGKRFITCHSYVQSEILMLMNLAEKYNFRVNTFTHILEGYKVADEMKKHGAAASTFSDWWAYKFEVNDAIPYNGALMHKQGVLVGFNSDDAEMSRRLNQEAAKAVKYGGVSEEDAWKFVTLNPAKMLHIDDRVGSIKVGKDADLVLWSENPLSVYAKAEKTLIDGTIYFDREQAEKLRLQMHADKGKIFSQLLEEKNKGMITIPPKKTEPKHYHCDTLEP</sequence>
<keyword evidence="3" id="KW-0732">Signal</keyword>
<dbReference type="Gene3D" id="2.30.40.10">
    <property type="entry name" value="Urease, subunit C, domain 1"/>
    <property type="match status" value="1"/>
</dbReference>
<dbReference type="GO" id="GO:0006046">
    <property type="term" value="P:N-acetylglucosamine catabolic process"/>
    <property type="evidence" value="ECO:0007669"/>
    <property type="project" value="TreeGrafter"/>
</dbReference>
<feature type="signal peptide" evidence="3">
    <location>
        <begin position="1"/>
        <end position="18"/>
    </location>
</feature>
<keyword evidence="6" id="KW-1185">Reference proteome</keyword>
<dbReference type="SUPFAM" id="SSF51338">
    <property type="entry name" value="Composite domain of metallo-dependent hydrolases"/>
    <property type="match status" value="2"/>
</dbReference>
<organism evidence="5 6">
    <name type="scientific">Flavobacterium aurantiibacter</name>
    <dbReference type="NCBI Taxonomy" id="2023067"/>
    <lineage>
        <taxon>Bacteria</taxon>
        <taxon>Pseudomonadati</taxon>
        <taxon>Bacteroidota</taxon>
        <taxon>Flavobacteriia</taxon>
        <taxon>Flavobacteriales</taxon>
        <taxon>Flavobacteriaceae</taxon>
        <taxon>Flavobacterium</taxon>
    </lineage>
</organism>
<dbReference type="Proteomes" id="UP000216035">
    <property type="component" value="Unassembled WGS sequence"/>
</dbReference>
<keyword evidence="2 5" id="KW-0378">Hydrolase</keyword>
<evidence type="ECO:0000256" key="3">
    <source>
        <dbReference type="SAM" id="SignalP"/>
    </source>
</evidence>
<name>A0A256A445_9FLAO</name>
<evidence type="ECO:0000313" key="6">
    <source>
        <dbReference type="Proteomes" id="UP000216035"/>
    </source>
</evidence>
<comment type="caution">
    <text evidence="5">The sequence shown here is derived from an EMBL/GenBank/DDBJ whole genome shotgun (WGS) entry which is preliminary data.</text>
</comment>
<dbReference type="GO" id="GO:0008448">
    <property type="term" value="F:N-acetylglucosamine-6-phosphate deacetylase activity"/>
    <property type="evidence" value="ECO:0007669"/>
    <property type="project" value="TreeGrafter"/>
</dbReference>
<dbReference type="PANTHER" id="PTHR11113">
    <property type="entry name" value="N-ACETYLGLUCOSAMINE-6-PHOSPHATE DEACETYLASE"/>
    <property type="match status" value="1"/>
</dbReference>